<feature type="transmembrane region" description="Helical" evidence="1">
    <location>
        <begin position="30"/>
        <end position="52"/>
    </location>
</feature>
<dbReference type="AlphaFoldDB" id="A0A224YFI2"/>
<dbReference type="EMBL" id="GFPF01001807">
    <property type="protein sequence ID" value="MAA12953.1"/>
    <property type="molecule type" value="Transcribed_RNA"/>
</dbReference>
<keyword evidence="1" id="KW-1133">Transmembrane helix</keyword>
<reference evidence="3" key="1">
    <citation type="journal article" date="2017" name="Parasit. Vectors">
        <title>Sialotranscriptomics of Rhipicephalus zambeziensis reveals intricate expression profiles of secretory proteins and suggests tight temporal transcriptional regulation during blood-feeding.</title>
        <authorList>
            <person name="de Castro M.H."/>
            <person name="de Klerk D."/>
            <person name="Pienaar R."/>
            <person name="Rees D.J.G."/>
            <person name="Mans B.J."/>
        </authorList>
    </citation>
    <scope>NUCLEOTIDE SEQUENCE</scope>
    <source>
        <tissue evidence="3">Salivary glands</tissue>
    </source>
</reference>
<keyword evidence="2" id="KW-0732">Signal</keyword>
<evidence type="ECO:0000256" key="2">
    <source>
        <dbReference type="SAM" id="SignalP"/>
    </source>
</evidence>
<keyword evidence="1" id="KW-0812">Transmembrane</keyword>
<evidence type="ECO:0008006" key="4">
    <source>
        <dbReference type="Google" id="ProtNLM"/>
    </source>
</evidence>
<accession>A0A224YFI2</accession>
<proteinExistence type="predicted"/>
<feature type="chain" id="PRO_5011968321" description="Secreted protein" evidence="2">
    <location>
        <begin position="21"/>
        <end position="132"/>
    </location>
</feature>
<sequence length="132" mass="14924">MPMCVHYSLFLTALLMPCCSICAFLSNCKGVSFAVIILVRISLAAYCFKFVCHGSSTNKQTLWVDIRMLLYIETNTFHFEKKKKNLGSACVSFNYRFIIVHMVCSHSCLNVRDFPLWCGSATVHCVPLACFC</sequence>
<evidence type="ECO:0000313" key="3">
    <source>
        <dbReference type="EMBL" id="MAA12953.1"/>
    </source>
</evidence>
<keyword evidence="1" id="KW-0472">Membrane</keyword>
<organism evidence="3">
    <name type="scientific">Rhipicephalus zambeziensis</name>
    <dbReference type="NCBI Taxonomy" id="60191"/>
    <lineage>
        <taxon>Eukaryota</taxon>
        <taxon>Metazoa</taxon>
        <taxon>Ecdysozoa</taxon>
        <taxon>Arthropoda</taxon>
        <taxon>Chelicerata</taxon>
        <taxon>Arachnida</taxon>
        <taxon>Acari</taxon>
        <taxon>Parasitiformes</taxon>
        <taxon>Ixodida</taxon>
        <taxon>Ixodoidea</taxon>
        <taxon>Ixodidae</taxon>
        <taxon>Rhipicephalinae</taxon>
        <taxon>Rhipicephalus</taxon>
        <taxon>Rhipicephalus</taxon>
    </lineage>
</organism>
<protein>
    <recommendedName>
        <fullName evidence="4">Secreted protein</fullName>
    </recommendedName>
</protein>
<evidence type="ECO:0000256" key="1">
    <source>
        <dbReference type="SAM" id="Phobius"/>
    </source>
</evidence>
<feature type="signal peptide" evidence="2">
    <location>
        <begin position="1"/>
        <end position="20"/>
    </location>
</feature>
<name>A0A224YFI2_9ACAR</name>